<protein>
    <recommendedName>
        <fullName evidence="4">RING-type domain-containing protein</fullName>
    </recommendedName>
</protein>
<dbReference type="Pfam" id="PF13639">
    <property type="entry name" value="zf-RING_2"/>
    <property type="match status" value="1"/>
</dbReference>
<dbReference type="AlphaFoldDB" id="A0A6G1ISL3"/>
<keyword evidence="6" id="KW-1185">Reference proteome</keyword>
<keyword evidence="1" id="KW-0862">Zinc</keyword>
<evidence type="ECO:0000256" key="3">
    <source>
        <dbReference type="SAM" id="Phobius"/>
    </source>
</evidence>
<feature type="region of interest" description="Disordered" evidence="2">
    <location>
        <begin position="291"/>
        <end position="342"/>
    </location>
</feature>
<dbReference type="Proteomes" id="UP000799291">
    <property type="component" value="Unassembled WGS sequence"/>
</dbReference>
<dbReference type="OrthoDB" id="21204at2759"/>
<dbReference type="EMBL" id="MU005593">
    <property type="protein sequence ID" value="KAF2680970.1"/>
    <property type="molecule type" value="Genomic_DNA"/>
</dbReference>
<evidence type="ECO:0000256" key="2">
    <source>
        <dbReference type="SAM" id="MobiDB-lite"/>
    </source>
</evidence>
<proteinExistence type="predicted"/>
<keyword evidence="1" id="KW-0863">Zinc-finger</keyword>
<dbReference type="SUPFAM" id="SSF57850">
    <property type="entry name" value="RING/U-box"/>
    <property type="match status" value="1"/>
</dbReference>
<dbReference type="PANTHER" id="PTHR22765:SF416">
    <property type="entry name" value="E3 UBIQUITIN-PROTEIN LIGASE GODZILLA"/>
    <property type="match status" value="1"/>
</dbReference>
<evidence type="ECO:0000313" key="5">
    <source>
        <dbReference type="EMBL" id="KAF2680970.1"/>
    </source>
</evidence>
<gene>
    <name evidence="5" type="ORF">K458DRAFT_84486</name>
</gene>
<dbReference type="CDD" id="cd16454">
    <property type="entry name" value="RING-H2_PA-TM-RING"/>
    <property type="match status" value="1"/>
</dbReference>
<dbReference type="PROSITE" id="PS50089">
    <property type="entry name" value="ZF_RING_2"/>
    <property type="match status" value="1"/>
</dbReference>
<name>A0A6G1ISL3_9PLEO</name>
<reference evidence="5" key="1">
    <citation type="journal article" date="2020" name="Stud. Mycol.">
        <title>101 Dothideomycetes genomes: a test case for predicting lifestyles and emergence of pathogens.</title>
        <authorList>
            <person name="Haridas S."/>
            <person name="Albert R."/>
            <person name="Binder M."/>
            <person name="Bloem J."/>
            <person name="Labutti K."/>
            <person name="Salamov A."/>
            <person name="Andreopoulos B."/>
            <person name="Baker S."/>
            <person name="Barry K."/>
            <person name="Bills G."/>
            <person name="Bluhm B."/>
            <person name="Cannon C."/>
            <person name="Castanera R."/>
            <person name="Culley D."/>
            <person name="Daum C."/>
            <person name="Ezra D."/>
            <person name="Gonzalez J."/>
            <person name="Henrissat B."/>
            <person name="Kuo A."/>
            <person name="Liang C."/>
            <person name="Lipzen A."/>
            <person name="Lutzoni F."/>
            <person name="Magnuson J."/>
            <person name="Mondo S."/>
            <person name="Nolan M."/>
            <person name="Ohm R."/>
            <person name="Pangilinan J."/>
            <person name="Park H.-J."/>
            <person name="Ramirez L."/>
            <person name="Alfaro M."/>
            <person name="Sun H."/>
            <person name="Tritt A."/>
            <person name="Yoshinaga Y."/>
            <person name="Zwiers L.-H."/>
            <person name="Turgeon B."/>
            <person name="Goodwin S."/>
            <person name="Spatafora J."/>
            <person name="Crous P."/>
            <person name="Grigoriev I."/>
        </authorList>
    </citation>
    <scope>NUCLEOTIDE SEQUENCE</scope>
    <source>
        <strain evidence="5">CBS 122367</strain>
    </source>
</reference>
<feature type="compositionally biased region" description="Polar residues" evidence="2">
    <location>
        <begin position="507"/>
        <end position="516"/>
    </location>
</feature>
<keyword evidence="3" id="KW-0472">Membrane</keyword>
<keyword evidence="3" id="KW-1133">Transmembrane helix</keyword>
<feature type="region of interest" description="Disordered" evidence="2">
    <location>
        <begin position="457"/>
        <end position="567"/>
    </location>
</feature>
<dbReference type="InterPro" id="IPR001841">
    <property type="entry name" value="Znf_RING"/>
</dbReference>
<dbReference type="GO" id="GO:0061630">
    <property type="term" value="F:ubiquitin protein ligase activity"/>
    <property type="evidence" value="ECO:0007669"/>
    <property type="project" value="TreeGrafter"/>
</dbReference>
<evidence type="ECO:0000259" key="4">
    <source>
        <dbReference type="PROSITE" id="PS50089"/>
    </source>
</evidence>
<keyword evidence="3" id="KW-0812">Transmembrane</keyword>
<dbReference type="InterPro" id="IPR013083">
    <property type="entry name" value="Znf_RING/FYVE/PHD"/>
</dbReference>
<evidence type="ECO:0000313" key="6">
    <source>
        <dbReference type="Proteomes" id="UP000799291"/>
    </source>
</evidence>
<evidence type="ECO:0000256" key="1">
    <source>
        <dbReference type="PROSITE-ProRule" id="PRU00175"/>
    </source>
</evidence>
<dbReference type="GO" id="GO:0005737">
    <property type="term" value="C:cytoplasm"/>
    <property type="evidence" value="ECO:0007669"/>
    <property type="project" value="TreeGrafter"/>
</dbReference>
<feature type="domain" description="RING-type" evidence="4">
    <location>
        <begin position="347"/>
        <end position="390"/>
    </location>
</feature>
<sequence length="567" mass="62287">MTAQSIGLFTIYFPDPSLFNVGDDRVNPLNANISFQYPITSNIQTLSPKDVQRGNDPYGILYVPDLSSSGCRDAEQEHVPSNATRLNNLPSDTDYALVAFAPWFSPTCMLEYFQAARSSTARAFLVYLPGNDNTMPPVMNDHAWYLGDGGSWKMNNTFPTYAISSSSGSIIARELSFYSGNVSNTPYSDEFPAVVNPTDYVRLWASIDLESNNQLPSLWVFLVIVLGLLILVIGTTSIMMHLVQRRRRNSLRQRVINGEVNLETLGIKRVVVPREFLEKMPLYSYSSGSVDPEKAVPQPPAQAHNLPSPTIDAETGANSSPLLRCSSAPTVPPPTDPQSGSFSQSTCPICLDDFEPIESQIRELPCHHIFHADCIDPFLLKNSSLCPLCKQSVLPTGYCPTRITNIMVRRERIIRRMRARNAANGANGGQPLPASTPIGRREAVTGFVRSRVGGTLGGRRIFSAPERTQTRPPDIEMANSNAAAPPASSNAAPLPTQEISPVPAQPPRNNSVECTTPPSPSQPRGEWARQRALMLLGNRNVPGPAEDEENTGPRWKRGLRKLFPGFR</sequence>
<keyword evidence="1" id="KW-0479">Metal-binding</keyword>
<dbReference type="InterPro" id="IPR051826">
    <property type="entry name" value="E3_ubiquitin-ligase_domain"/>
</dbReference>
<dbReference type="GO" id="GO:0008270">
    <property type="term" value="F:zinc ion binding"/>
    <property type="evidence" value="ECO:0007669"/>
    <property type="project" value="UniProtKB-KW"/>
</dbReference>
<accession>A0A6G1ISL3</accession>
<dbReference type="GO" id="GO:0006511">
    <property type="term" value="P:ubiquitin-dependent protein catabolic process"/>
    <property type="evidence" value="ECO:0007669"/>
    <property type="project" value="TreeGrafter"/>
</dbReference>
<feature type="transmembrane region" description="Helical" evidence="3">
    <location>
        <begin position="218"/>
        <end position="243"/>
    </location>
</feature>
<feature type="region of interest" description="Disordered" evidence="2">
    <location>
        <begin position="419"/>
        <end position="441"/>
    </location>
</feature>
<dbReference type="SMART" id="SM00184">
    <property type="entry name" value="RING"/>
    <property type="match status" value="1"/>
</dbReference>
<organism evidence="5 6">
    <name type="scientific">Lentithecium fluviatile CBS 122367</name>
    <dbReference type="NCBI Taxonomy" id="1168545"/>
    <lineage>
        <taxon>Eukaryota</taxon>
        <taxon>Fungi</taxon>
        <taxon>Dikarya</taxon>
        <taxon>Ascomycota</taxon>
        <taxon>Pezizomycotina</taxon>
        <taxon>Dothideomycetes</taxon>
        <taxon>Pleosporomycetidae</taxon>
        <taxon>Pleosporales</taxon>
        <taxon>Massarineae</taxon>
        <taxon>Lentitheciaceae</taxon>
        <taxon>Lentithecium</taxon>
    </lineage>
</organism>
<dbReference type="Gene3D" id="3.30.40.10">
    <property type="entry name" value="Zinc/RING finger domain, C3HC4 (zinc finger)"/>
    <property type="match status" value="1"/>
</dbReference>
<feature type="compositionally biased region" description="Low complexity" evidence="2">
    <location>
        <begin position="478"/>
        <end position="493"/>
    </location>
</feature>
<dbReference type="PANTHER" id="PTHR22765">
    <property type="entry name" value="RING FINGER AND PROTEASE ASSOCIATED DOMAIN-CONTAINING"/>
    <property type="match status" value="1"/>
</dbReference>